<dbReference type="PRINTS" id="PR01590">
    <property type="entry name" value="HTHFIS"/>
</dbReference>
<dbReference type="InterPro" id="IPR027417">
    <property type="entry name" value="P-loop_NTPase"/>
</dbReference>
<dbReference type="Pfam" id="PF02954">
    <property type="entry name" value="HTH_8"/>
    <property type="match status" value="1"/>
</dbReference>
<dbReference type="CDD" id="cd00009">
    <property type="entry name" value="AAA"/>
    <property type="match status" value="1"/>
</dbReference>
<evidence type="ECO:0000313" key="9">
    <source>
        <dbReference type="Proteomes" id="UP000319040"/>
    </source>
</evidence>
<keyword evidence="2" id="KW-0067">ATP-binding</keyword>
<name>A0A521DDW0_SACCC</name>
<dbReference type="CDD" id="cd00156">
    <property type="entry name" value="REC"/>
    <property type="match status" value="1"/>
</dbReference>
<dbReference type="Proteomes" id="UP000319040">
    <property type="component" value="Unassembled WGS sequence"/>
</dbReference>
<reference evidence="8 9" key="1">
    <citation type="submission" date="2017-05" db="EMBL/GenBank/DDBJ databases">
        <authorList>
            <person name="Varghese N."/>
            <person name="Submissions S."/>
        </authorList>
    </citation>
    <scope>NUCLEOTIDE SEQUENCE [LARGE SCALE GENOMIC DNA]</scope>
    <source>
        <strain evidence="8 9">DSM 27040</strain>
    </source>
</reference>
<dbReference type="SUPFAM" id="SSF52172">
    <property type="entry name" value="CheY-like"/>
    <property type="match status" value="1"/>
</dbReference>
<dbReference type="OrthoDB" id="9810703at2"/>
<dbReference type="Pfam" id="PF00158">
    <property type="entry name" value="Sigma54_activat"/>
    <property type="match status" value="1"/>
</dbReference>
<dbReference type="InterPro" id="IPR001789">
    <property type="entry name" value="Sig_transdc_resp-reg_receiver"/>
</dbReference>
<dbReference type="Gene3D" id="3.40.50.2300">
    <property type="match status" value="1"/>
</dbReference>
<dbReference type="GO" id="GO:0000160">
    <property type="term" value="P:phosphorelay signal transduction system"/>
    <property type="evidence" value="ECO:0007669"/>
    <property type="project" value="InterPro"/>
</dbReference>
<sequence length="457" mass="52054">MEKQKRCVLAINCNEDTLFAIKILLKGQVDLFESENNLTKIESIVSDNKFDVVLMDMSFCQDAIPGAEGFQHLRKILQLDPAVSVLFITTYSDIKKSMWAIQAGATDFILKPWQNEKVLASVLSAVQLCQSRRVLRQLKEKQRELYRMMDKPYNELIGVSKSMRKVYDTFDEILQKNANVLLIGEKGTGRETVARVLHKKSAQKNEAFINFNLCNPDRDQTEGYILGYVKGAFAHAKTDRPGCLEMAHKGTLFIDDPTKLPQSMQSTLSTVIKNGELTRMGSKRPIPIDLTLMFALEKLPKQQGHETHYSLSLLNNSNTVKIELPPLRQRIEDIPLLADHFMNIFSRKYEKVAKLSKGAMSKLLRYRWPGNVQELKLVLERAVILSEKQILNEENIQLSLPDNSTSNFEIETYNLEDAEKSIIQTVLLINQGNISKAAIQLGLTRTSLYRRIEKYGL</sequence>
<evidence type="ECO:0000256" key="5">
    <source>
        <dbReference type="PROSITE-ProRule" id="PRU00169"/>
    </source>
</evidence>
<organism evidence="8 9">
    <name type="scientific">Saccharicrinis carchari</name>
    <dbReference type="NCBI Taxonomy" id="1168039"/>
    <lineage>
        <taxon>Bacteria</taxon>
        <taxon>Pseudomonadati</taxon>
        <taxon>Bacteroidota</taxon>
        <taxon>Bacteroidia</taxon>
        <taxon>Marinilabiliales</taxon>
        <taxon>Marinilabiliaceae</taxon>
        <taxon>Saccharicrinis</taxon>
    </lineage>
</organism>
<keyword evidence="1" id="KW-0547">Nucleotide-binding</keyword>
<keyword evidence="9" id="KW-1185">Reference proteome</keyword>
<evidence type="ECO:0000256" key="3">
    <source>
        <dbReference type="ARBA" id="ARBA00023015"/>
    </source>
</evidence>
<dbReference type="GO" id="GO:0005524">
    <property type="term" value="F:ATP binding"/>
    <property type="evidence" value="ECO:0007669"/>
    <property type="project" value="UniProtKB-KW"/>
</dbReference>
<feature type="domain" description="Response regulatory" evidence="7">
    <location>
        <begin position="7"/>
        <end position="126"/>
    </location>
</feature>
<dbReference type="PROSITE" id="PS50045">
    <property type="entry name" value="SIGMA54_INTERACT_4"/>
    <property type="match status" value="1"/>
</dbReference>
<dbReference type="InterPro" id="IPR058031">
    <property type="entry name" value="AAA_lid_NorR"/>
</dbReference>
<dbReference type="GO" id="GO:0043565">
    <property type="term" value="F:sequence-specific DNA binding"/>
    <property type="evidence" value="ECO:0007669"/>
    <property type="project" value="InterPro"/>
</dbReference>
<dbReference type="SMART" id="SM00382">
    <property type="entry name" value="AAA"/>
    <property type="match status" value="1"/>
</dbReference>
<feature type="domain" description="Sigma-54 factor interaction" evidence="6">
    <location>
        <begin position="156"/>
        <end position="384"/>
    </location>
</feature>
<evidence type="ECO:0000313" key="8">
    <source>
        <dbReference type="EMBL" id="SMO69140.1"/>
    </source>
</evidence>
<keyword evidence="8" id="KW-0238">DNA-binding</keyword>
<dbReference type="AlphaFoldDB" id="A0A521DDW0"/>
<gene>
    <name evidence="8" type="ORF">SAMN06265379_10535</name>
</gene>
<dbReference type="Gene3D" id="1.10.8.60">
    <property type="match status" value="1"/>
</dbReference>
<dbReference type="InterPro" id="IPR009057">
    <property type="entry name" value="Homeodomain-like_sf"/>
</dbReference>
<dbReference type="SUPFAM" id="SSF46689">
    <property type="entry name" value="Homeodomain-like"/>
    <property type="match status" value="1"/>
</dbReference>
<evidence type="ECO:0000259" key="6">
    <source>
        <dbReference type="PROSITE" id="PS50045"/>
    </source>
</evidence>
<dbReference type="InterPro" id="IPR002197">
    <property type="entry name" value="HTH_Fis"/>
</dbReference>
<proteinExistence type="predicted"/>
<dbReference type="InterPro" id="IPR011006">
    <property type="entry name" value="CheY-like_superfamily"/>
</dbReference>
<evidence type="ECO:0000256" key="4">
    <source>
        <dbReference type="ARBA" id="ARBA00023163"/>
    </source>
</evidence>
<keyword evidence="4" id="KW-0804">Transcription</keyword>
<dbReference type="InterPro" id="IPR002078">
    <property type="entry name" value="Sigma_54_int"/>
</dbReference>
<dbReference type="Pfam" id="PF25601">
    <property type="entry name" value="AAA_lid_14"/>
    <property type="match status" value="1"/>
</dbReference>
<dbReference type="SMART" id="SM00448">
    <property type="entry name" value="REC"/>
    <property type="match status" value="1"/>
</dbReference>
<dbReference type="SUPFAM" id="SSF52540">
    <property type="entry name" value="P-loop containing nucleoside triphosphate hydrolases"/>
    <property type="match status" value="1"/>
</dbReference>
<dbReference type="PANTHER" id="PTHR32071:SF113">
    <property type="entry name" value="ALGINATE BIOSYNTHESIS TRANSCRIPTIONAL REGULATORY PROTEIN ALGB"/>
    <property type="match status" value="1"/>
</dbReference>
<keyword evidence="5" id="KW-0597">Phosphoprotein</keyword>
<dbReference type="EMBL" id="FXTB01000005">
    <property type="protein sequence ID" value="SMO69140.1"/>
    <property type="molecule type" value="Genomic_DNA"/>
</dbReference>
<dbReference type="Gene3D" id="3.40.50.300">
    <property type="entry name" value="P-loop containing nucleotide triphosphate hydrolases"/>
    <property type="match status" value="1"/>
</dbReference>
<evidence type="ECO:0000256" key="1">
    <source>
        <dbReference type="ARBA" id="ARBA00022741"/>
    </source>
</evidence>
<dbReference type="Gene3D" id="1.10.10.60">
    <property type="entry name" value="Homeodomain-like"/>
    <property type="match status" value="1"/>
</dbReference>
<dbReference type="RefSeq" id="WP_142533499.1">
    <property type="nucleotide sequence ID" value="NZ_FXTB01000005.1"/>
</dbReference>
<accession>A0A521DDW0</accession>
<evidence type="ECO:0000259" key="7">
    <source>
        <dbReference type="PROSITE" id="PS50110"/>
    </source>
</evidence>
<feature type="modified residue" description="4-aspartylphosphate" evidence="5">
    <location>
        <position position="56"/>
    </location>
</feature>
<dbReference type="GO" id="GO:0006355">
    <property type="term" value="P:regulation of DNA-templated transcription"/>
    <property type="evidence" value="ECO:0007669"/>
    <property type="project" value="InterPro"/>
</dbReference>
<evidence type="ECO:0000256" key="2">
    <source>
        <dbReference type="ARBA" id="ARBA00022840"/>
    </source>
</evidence>
<keyword evidence="3" id="KW-0805">Transcription regulation</keyword>
<dbReference type="Pfam" id="PF00072">
    <property type="entry name" value="Response_reg"/>
    <property type="match status" value="1"/>
</dbReference>
<protein>
    <submittedName>
        <fullName evidence="8">DNA-binding transcriptional response regulator, NtrC family, contains REC, AAA-type ATPase, and a Fis-type DNA-binding domains</fullName>
    </submittedName>
</protein>
<dbReference type="InterPro" id="IPR003593">
    <property type="entry name" value="AAA+_ATPase"/>
</dbReference>
<dbReference type="PROSITE" id="PS50110">
    <property type="entry name" value="RESPONSE_REGULATORY"/>
    <property type="match status" value="1"/>
</dbReference>
<dbReference type="PANTHER" id="PTHR32071">
    <property type="entry name" value="TRANSCRIPTIONAL REGULATORY PROTEIN"/>
    <property type="match status" value="1"/>
</dbReference>